<dbReference type="EMBL" id="KU886223">
    <property type="protein sequence ID" value="ANH51717.1"/>
    <property type="molecule type" value="Genomic_DNA"/>
</dbReference>
<keyword evidence="3" id="KW-1185">Reference proteome</keyword>
<evidence type="ECO:0000256" key="1">
    <source>
        <dbReference type="SAM" id="MobiDB-lite"/>
    </source>
</evidence>
<dbReference type="Proteomes" id="UP000222975">
    <property type="component" value="Segment"/>
</dbReference>
<protein>
    <submittedName>
        <fullName evidence="2">Uncharacterized protein</fullName>
    </submittedName>
</protein>
<evidence type="ECO:0000313" key="3">
    <source>
        <dbReference type="Proteomes" id="UP000222975"/>
    </source>
</evidence>
<feature type="compositionally biased region" description="Basic and acidic residues" evidence="1">
    <location>
        <begin position="122"/>
        <end position="134"/>
    </location>
</feature>
<reference evidence="3" key="1">
    <citation type="submission" date="2016-03" db="EMBL/GenBank/DDBJ databases">
        <authorList>
            <person name="Sharma R."/>
            <person name="Simister A.R."/>
            <person name="Berg J.A."/>
            <person name="Jensen G.L."/>
            <person name="Keele B.R."/>
            <person name="Ward M.E.H."/>
            <person name="Breakwell D.P."/>
            <person name="Hope S."/>
            <person name="Grose J.H."/>
        </authorList>
    </citation>
    <scope>NUCLEOTIDE SEQUENCE [LARGE SCALE GENOMIC DNA]</scope>
</reference>
<accession>A0A173GDK3</accession>
<feature type="region of interest" description="Disordered" evidence="1">
    <location>
        <begin position="63"/>
        <end position="169"/>
    </location>
</feature>
<feature type="compositionally biased region" description="Low complexity" evidence="1">
    <location>
        <begin position="76"/>
        <end position="86"/>
    </location>
</feature>
<name>A0A173GDK3_9CAUD</name>
<sequence length="169" mass="19165">MFEWFSVLLMKWQTRKEKKHNRTVRVEPVVFEPQLKPTPQPLSNALKEEAQQIRDTLLFESPLNKSRPIPTKPTLRVVRPSTSSSRPHGKANDDSMLTHALLMQQVLADDTAASDRHHRTHTPQDNHRHEDRPSYHSTPTHHSSPSSSRDDDNGSNDYSSGPSDSGSSD</sequence>
<feature type="compositionally biased region" description="Low complexity" evidence="1">
    <location>
        <begin position="135"/>
        <end position="147"/>
    </location>
</feature>
<organism evidence="2 3">
    <name type="scientific">Erwinia phage vB_EamM_Simmy50</name>
    <dbReference type="NCBI Taxonomy" id="1815988"/>
    <lineage>
        <taxon>Viruses</taxon>
        <taxon>Duplodnaviria</taxon>
        <taxon>Heunggongvirae</taxon>
        <taxon>Uroviricota</taxon>
        <taxon>Caudoviricetes</taxon>
        <taxon>Chimalliviridae</taxon>
        <taxon>Agricanvirus</taxon>
        <taxon>Agricanvirus simmy50</taxon>
    </lineage>
</organism>
<proteinExistence type="predicted"/>
<feature type="compositionally biased region" description="Low complexity" evidence="1">
    <location>
        <begin position="155"/>
        <end position="169"/>
    </location>
</feature>
<evidence type="ECO:0000313" key="2">
    <source>
        <dbReference type="EMBL" id="ANH51717.1"/>
    </source>
</evidence>
<gene>
    <name evidence="2" type="ORF">SIMMY50_259</name>
</gene>